<reference evidence="3" key="1">
    <citation type="submission" date="2018-03" db="EMBL/GenBank/DDBJ databases">
        <authorList>
            <person name="Blom J."/>
        </authorList>
    </citation>
    <scope>NUCLEOTIDE SEQUENCE [LARGE SCALE GENOMIC DNA]</scope>
    <source>
        <strain evidence="3">KPC-SM-21</strain>
    </source>
</reference>
<feature type="transmembrane region" description="Helical" evidence="1">
    <location>
        <begin position="33"/>
        <end position="66"/>
    </location>
</feature>
<dbReference type="Proteomes" id="UP000245974">
    <property type="component" value="Unassembled WGS sequence"/>
</dbReference>
<sequence>MGKLENSEIQHDKKSSSMIESGTGLARTVWMRWIFICLAWLCIVLGIIGVFIPGLPTVDFIILATFFAARGSKRLHQFLLSNRYIRQIVEEWQLNRRIPKKAKYLSTVSMSLAAAIMIWTIPHPWFVYPAILCMFCVLVWMWLKA</sequence>
<dbReference type="PANTHER" id="PTHR35813">
    <property type="entry name" value="INNER MEMBRANE PROTEIN YBAN"/>
    <property type="match status" value="1"/>
</dbReference>
<dbReference type="FunCoup" id="A0A2U3N2X6">
    <property type="interactions" value="68"/>
</dbReference>
<keyword evidence="3" id="KW-1185">Reference proteome</keyword>
<dbReference type="InterPro" id="IPR007401">
    <property type="entry name" value="DUF454"/>
</dbReference>
<feature type="transmembrane region" description="Helical" evidence="1">
    <location>
        <begin position="125"/>
        <end position="143"/>
    </location>
</feature>
<dbReference type="InParanoid" id="A0A2U3N2X6"/>
<protein>
    <submittedName>
        <fullName evidence="2">Inner membrane protein YbaN</fullName>
    </submittedName>
</protein>
<keyword evidence="1" id="KW-0472">Membrane</keyword>
<keyword evidence="1" id="KW-0812">Transmembrane</keyword>
<name>A0A2U3N2X6_9GAMM</name>
<dbReference type="AlphaFoldDB" id="A0A2U3N2X6"/>
<keyword evidence="1" id="KW-1133">Transmembrane helix</keyword>
<evidence type="ECO:0000313" key="3">
    <source>
        <dbReference type="Proteomes" id="UP000245974"/>
    </source>
</evidence>
<accession>A0A2U3N2X6</accession>
<organism evidence="2 3">
    <name type="scientific">Acinetobacter stercoris</name>
    <dbReference type="NCBI Taxonomy" id="2126983"/>
    <lineage>
        <taxon>Bacteria</taxon>
        <taxon>Pseudomonadati</taxon>
        <taxon>Pseudomonadota</taxon>
        <taxon>Gammaproteobacteria</taxon>
        <taxon>Moraxellales</taxon>
        <taxon>Moraxellaceae</taxon>
        <taxon>Acinetobacter</taxon>
    </lineage>
</organism>
<evidence type="ECO:0000313" key="2">
    <source>
        <dbReference type="EMBL" id="SPL71899.1"/>
    </source>
</evidence>
<dbReference type="Pfam" id="PF04304">
    <property type="entry name" value="DUF454"/>
    <property type="match status" value="1"/>
</dbReference>
<dbReference type="PANTHER" id="PTHR35813:SF1">
    <property type="entry name" value="INNER MEMBRANE PROTEIN YBAN"/>
    <property type="match status" value="1"/>
</dbReference>
<proteinExistence type="predicted"/>
<dbReference type="OrthoDB" id="9816293at2"/>
<feature type="transmembrane region" description="Helical" evidence="1">
    <location>
        <begin position="102"/>
        <end position="119"/>
    </location>
</feature>
<dbReference type="EMBL" id="OOGT01000188">
    <property type="protein sequence ID" value="SPL71899.1"/>
    <property type="molecule type" value="Genomic_DNA"/>
</dbReference>
<gene>
    <name evidence="2" type="primary">ybaN_2</name>
    <name evidence="2" type="ORF">KPC_3077</name>
</gene>
<dbReference type="GO" id="GO:0005886">
    <property type="term" value="C:plasma membrane"/>
    <property type="evidence" value="ECO:0007669"/>
    <property type="project" value="TreeGrafter"/>
</dbReference>
<evidence type="ECO:0000256" key="1">
    <source>
        <dbReference type="SAM" id="Phobius"/>
    </source>
</evidence>